<dbReference type="RefSeq" id="WP_167173565.1">
    <property type="nucleotide sequence ID" value="NZ_JAAOYM010000001.1"/>
</dbReference>
<keyword evidence="2" id="KW-1185">Reference proteome</keyword>
<protein>
    <recommendedName>
        <fullName evidence="3">DUF3515 domain-containing protein</fullName>
    </recommendedName>
</protein>
<comment type="caution">
    <text evidence="1">The sequence shown here is derived from an EMBL/GenBank/DDBJ whole genome shotgun (WGS) entry which is preliminary data.</text>
</comment>
<organism evidence="1 2">
    <name type="scientific">Saccharomonospora amisosensis</name>
    <dbReference type="NCBI Taxonomy" id="1128677"/>
    <lineage>
        <taxon>Bacteria</taxon>
        <taxon>Bacillati</taxon>
        <taxon>Actinomycetota</taxon>
        <taxon>Actinomycetes</taxon>
        <taxon>Pseudonocardiales</taxon>
        <taxon>Pseudonocardiaceae</taxon>
        <taxon>Saccharomonospora</taxon>
    </lineage>
</organism>
<proteinExistence type="predicted"/>
<name>A0A7X5UTL6_9PSEU</name>
<dbReference type="AlphaFoldDB" id="A0A7X5UTL6"/>
<sequence length="180" mass="18646">MTETGAPPRAFLIAAVVLATALAVTVAVFGLTSNGDEEGQGGDVGPLALVPVPAPQAESPQCAELVRAAPRTLKSAGRMLPRRELAEPAPPATLAWGQPNPIVLRCGLDRPGELIRTSPLRVINGVQWLEVPGDGSATWYVVDREVYAALTVPADAGTGPLQDISDTISATLPAVPLRFG</sequence>
<reference evidence="1 2" key="1">
    <citation type="submission" date="2020-03" db="EMBL/GenBank/DDBJ databases">
        <title>Sequencing the genomes of 1000 actinobacteria strains.</title>
        <authorList>
            <person name="Klenk H.-P."/>
        </authorList>
    </citation>
    <scope>NUCLEOTIDE SEQUENCE [LARGE SCALE GENOMIC DNA]</scope>
    <source>
        <strain evidence="1 2">DSM 45685</strain>
    </source>
</reference>
<accession>A0A7X5UTL6</accession>
<dbReference type="Proteomes" id="UP000545493">
    <property type="component" value="Unassembled WGS sequence"/>
</dbReference>
<evidence type="ECO:0008006" key="3">
    <source>
        <dbReference type="Google" id="ProtNLM"/>
    </source>
</evidence>
<dbReference type="EMBL" id="JAAOYM010000001">
    <property type="protein sequence ID" value="NIJ13642.1"/>
    <property type="molecule type" value="Genomic_DNA"/>
</dbReference>
<gene>
    <name evidence="1" type="ORF">FHU38_003986</name>
</gene>
<dbReference type="Pfam" id="PF12028">
    <property type="entry name" value="DUF3515"/>
    <property type="match status" value="1"/>
</dbReference>
<dbReference type="InterPro" id="IPR021903">
    <property type="entry name" value="DUF3515"/>
</dbReference>
<evidence type="ECO:0000313" key="1">
    <source>
        <dbReference type="EMBL" id="NIJ13642.1"/>
    </source>
</evidence>
<evidence type="ECO:0000313" key="2">
    <source>
        <dbReference type="Proteomes" id="UP000545493"/>
    </source>
</evidence>